<keyword evidence="5 6" id="KW-0408">Iron</keyword>
<protein>
    <submittedName>
        <fullName evidence="8">C-type cytochrome</fullName>
    </submittedName>
</protein>
<dbReference type="InterPro" id="IPR036909">
    <property type="entry name" value="Cyt_c-like_dom_sf"/>
</dbReference>
<dbReference type="PROSITE" id="PS51007">
    <property type="entry name" value="CYTC"/>
    <property type="match status" value="1"/>
</dbReference>
<dbReference type="InterPro" id="IPR002324">
    <property type="entry name" value="Cyt_c_ID"/>
</dbReference>
<evidence type="ECO:0000256" key="1">
    <source>
        <dbReference type="ARBA" id="ARBA00022448"/>
    </source>
</evidence>
<evidence type="ECO:0000256" key="5">
    <source>
        <dbReference type="ARBA" id="ARBA00023004"/>
    </source>
</evidence>
<feature type="domain" description="Cytochrome c" evidence="7">
    <location>
        <begin position="16"/>
        <end position="101"/>
    </location>
</feature>
<evidence type="ECO:0000259" key="7">
    <source>
        <dbReference type="PROSITE" id="PS51007"/>
    </source>
</evidence>
<proteinExistence type="predicted"/>
<dbReference type="Gene3D" id="1.10.760.10">
    <property type="entry name" value="Cytochrome c-like domain"/>
    <property type="match status" value="1"/>
</dbReference>
<dbReference type="GO" id="GO:0005506">
    <property type="term" value="F:iron ion binding"/>
    <property type="evidence" value="ECO:0007669"/>
    <property type="project" value="InterPro"/>
</dbReference>
<evidence type="ECO:0000256" key="2">
    <source>
        <dbReference type="ARBA" id="ARBA00022617"/>
    </source>
</evidence>
<sequence>MRILISMLAVTVVAAQQTSVGEKLVKEGDCFSCHAQNGQSVGPSFAAIARRYAGQASSISQLSAQIRKGGSGDWGDVAMPPHPELTDSQARQMLSWIFSLKGGSPAAKPAAQVYTYK</sequence>
<keyword evidence="4" id="KW-0249">Electron transport</keyword>
<evidence type="ECO:0000313" key="9">
    <source>
        <dbReference type="Proteomes" id="UP000567293"/>
    </source>
</evidence>
<dbReference type="PRINTS" id="PR00606">
    <property type="entry name" value="CYTCHROMECID"/>
</dbReference>
<dbReference type="InterPro" id="IPR009056">
    <property type="entry name" value="Cyt_c-like_dom"/>
</dbReference>
<dbReference type="GO" id="GO:0020037">
    <property type="term" value="F:heme binding"/>
    <property type="evidence" value="ECO:0007669"/>
    <property type="project" value="InterPro"/>
</dbReference>
<dbReference type="Proteomes" id="UP000567293">
    <property type="component" value="Unassembled WGS sequence"/>
</dbReference>
<feature type="binding site" description="covalent" evidence="6">
    <location>
        <position position="79"/>
    </location>
    <ligand>
        <name>heme c</name>
        <dbReference type="ChEBI" id="CHEBI:61717"/>
    </ligand>
</feature>
<evidence type="ECO:0000256" key="4">
    <source>
        <dbReference type="ARBA" id="ARBA00022982"/>
    </source>
</evidence>
<comment type="caution">
    <text evidence="8">The sequence shown here is derived from an EMBL/GenBank/DDBJ whole genome shotgun (WGS) entry which is preliminary data.</text>
</comment>
<evidence type="ECO:0000256" key="3">
    <source>
        <dbReference type="ARBA" id="ARBA00022723"/>
    </source>
</evidence>
<gene>
    <name evidence="8" type="ORF">HRJ53_13310</name>
</gene>
<evidence type="ECO:0000313" key="8">
    <source>
        <dbReference type="EMBL" id="MBA0085970.1"/>
    </source>
</evidence>
<reference evidence="8" key="1">
    <citation type="submission" date="2020-06" db="EMBL/GenBank/DDBJ databases">
        <title>Legume-microbial interactions unlock mineral nutrients during tropical forest succession.</title>
        <authorList>
            <person name="Epihov D.Z."/>
        </authorList>
    </citation>
    <scope>NUCLEOTIDE SEQUENCE [LARGE SCALE GENOMIC DNA]</scope>
    <source>
        <strain evidence="8">Pan2503</strain>
    </source>
</reference>
<feature type="binding site" description="covalent" evidence="6">
    <location>
        <position position="34"/>
    </location>
    <ligand>
        <name>heme c</name>
        <dbReference type="ChEBI" id="CHEBI:61717"/>
    </ligand>
</feature>
<feature type="binding site" description="covalent" evidence="6">
    <location>
        <position position="30"/>
    </location>
    <ligand>
        <name>heme c</name>
        <dbReference type="ChEBI" id="CHEBI:61717"/>
    </ligand>
</feature>
<dbReference type="EMBL" id="JACDQQ010001293">
    <property type="protein sequence ID" value="MBA0085970.1"/>
    <property type="molecule type" value="Genomic_DNA"/>
</dbReference>
<accession>A0A7V8NR72</accession>
<keyword evidence="2 6" id="KW-0349">Heme</keyword>
<name>A0A7V8NR72_9BACT</name>
<keyword evidence="9" id="KW-1185">Reference proteome</keyword>
<dbReference type="Pfam" id="PF00034">
    <property type="entry name" value="Cytochrom_C"/>
    <property type="match status" value="1"/>
</dbReference>
<feature type="non-terminal residue" evidence="8">
    <location>
        <position position="117"/>
    </location>
</feature>
<dbReference type="AlphaFoldDB" id="A0A7V8NR72"/>
<dbReference type="SUPFAM" id="SSF46626">
    <property type="entry name" value="Cytochrome c"/>
    <property type="match status" value="1"/>
</dbReference>
<keyword evidence="1" id="KW-0813">Transport</keyword>
<keyword evidence="3 6" id="KW-0479">Metal-binding</keyword>
<dbReference type="GO" id="GO:0009055">
    <property type="term" value="F:electron transfer activity"/>
    <property type="evidence" value="ECO:0007669"/>
    <property type="project" value="InterPro"/>
</dbReference>
<evidence type="ECO:0000256" key="6">
    <source>
        <dbReference type="PIRSR" id="PIRSR602324-1"/>
    </source>
</evidence>
<comment type="PTM">
    <text evidence="6">Binds 1 heme c group covalently per subunit.</text>
</comment>
<organism evidence="8 9">
    <name type="scientific">Candidatus Acidiferrum panamense</name>
    <dbReference type="NCBI Taxonomy" id="2741543"/>
    <lineage>
        <taxon>Bacteria</taxon>
        <taxon>Pseudomonadati</taxon>
        <taxon>Acidobacteriota</taxon>
        <taxon>Terriglobia</taxon>
        <taxon>Candidatus Acidiferrales</taxon>
        <taxon>Candidatus Acidiferrum</taxon>
    </lineage>
</organism>